<evidence type="ECO:0000313" key="1">
    <source>
        <dbReference type="EMBL" id="MBC5630260.1"/>
    </source>
</evidence>
<name>A0ABR7DGL2_9CLOT</name>
<proteinExistence type="predicted"/>
<dbReference type="RefSeq" id="WP_186860647.1">
    <property type="nucleotide sequence ID" value="NZ_JACOOO010000037.1"/>
</dbReference>
<dbReference type="Pfam" id="PF14907">
    <property type="entry name" value="NTP_transf_5"/>
    <property type="match status" value="1"/>
</dbReference>
<protein>
    <submittedName>
        <fullName evidence="1">Nucleotidyltransferase family protein</fullName>
    </submittedName>
</protein>
<reference evidence="1 2" key="1">
    <citation type="submission" date="2020-08" db="EMBL/GenBank/DDBJ databases">
        <title>Genome public.</title>
        <authorList>
            <person name="Liu C."/>
            <person name="Sun Q."/>
        </authorList>
    </citation>
    <scope>NUCLEOTIDE SEQUENCE [LARGE SCALE GENOMIC DNA]</scope>
    <source>
        <strain evidence="1 2">NSJ-6</strain>
    </source>
</reference>
<keyword evidence="2" id="KW-1185">Reference proteome</keyword>
<comment type="caution">
    <text evidence="1">The sequence shown here is derived from an EMBL/GenBank/DDBJ whole genome shotgun (WGS) entry which is preliminary data.</text>
</comment>
<dbReference type="EMBL" id="JACOOO010000037">
    <property type="protein sequence ID" value="MBC5630260.1"/>
    <property type="molecule type" value="Genomic_DNA"/>
</dbReference>
<dbReference type="Gene3D" id="3.30.460.40">
    <property type="match status" value="1"/>
</dbReference>
<accession>A0ABR7DGL2</accession>
<sequence>MNNTESQLIELLSRAIRKDNNIKIYDNVNWDNFINIATDHNIEGVIYSIINNNKDKLNISDELLERMKAFAFYTGIAQVRKIAYLDIVFKEFNDNNIPVIALKGLVVRELYPEPDQRSMCDADVLVNEKDIPRITEVLKNIGYDLESEDEHFHLKFRHRLYPMIEVHWSLIEGKELDEFLWKNTIKTKIINTEITTLGYEDFALHLCHHMVHHMIGMGFGLRQIADLVLFTEAYRYKIDWTSFRNKAKEQEIERFTLIIFALCRNLFNMEIPEEVLDRDIIYSPNLELLIEDIIVGGVFGTSDKTKTIGNSISINMNQNDDNPFISMMKKLIIVLNPADETLEGKYSYAKKIKILKPIAGIQQIYHGRFNEDYSLIENIRILYRGIKISKDRNNLIRWLEI</sequence>
<evidence type="ECO:0000313" key="2">
    <source>
        <dbReference type="Proteomes" id="UP000596929"/>
    </source>
</evidence>
<dbReference type="InterPro" id="IPR039498">
    <property type="entry name" value="NTP_transf_5"/>
</dbReference>
<dbReference type="Proteomes" id="UP000596929">
    <property type="component" value="Unassembled WGS sequence"/>
</dbReference>
<gene>
    <name evidence="1" type="ORF">H8S20_15470</name>
</gene>
<organism evidence="1 2">
    <name type="scientific">Clostridium hominis</name>
    <dbReference type="NCBI Taxonomy" id="2763036"/>
    <lineage>
        <taxon>Bacteria</taxon>
        <taxon>Bacillati</taxon>
        <taxon>Bacillota</taxon>
        <taxon>Clostridia</taxon>
        <taxon>Eubacteriales</taxon>
        <taxon>Clostridiaceae</taxon>
        <taxon>Clostridium</taxon>
    </lineage>
</organism>